<evidence type="ECO:0000256" key="3">
    <source>
        <dbReference type="ARBA" id="ARBA00020827"/>
    </source>
</evidence>
<dbReference type="STRING" id="1447875.A0A2B7XYF1"/>
<evidence type="ECO:0000256" key="1">
    <source>
        <dbReference type="ARBA" id="ARBA00004477"/>
    </source>
</evidence>
<evidence type="ECO:0000256" key="8">
    <source>
        <dbReference type="SAM" id="Phobius"/>
    </source>
</evidence>
<keyword evidence="10" id="KW-1185">Reference proteome</keyword>
<accession>A0A2B7XYF1</accession>
<gene>
    <name evidence="9" type="ORF">AJ79_03211</name>
</gene>
<dbReference type="Proteomes" id="UP000223968">
    <property type="component" value="Unassembled WGS sequence"/>
</dbReference>
<dbReference type="GO" id="GO:0000045">
    <property type="term" value="P:autophagosome assembly"/>
    <property type="evidence" value="ECO:0007669"/>
    <property type="project" value="TreeGrafter"/>
</dbReference>
<evidence type="ECO:0000256" key="6">
    <source>
        <dbReference type="ARBA" id="ARBA00022989"/>
    </source>
</evidence>
<evidence type="ECO:0000313" key="9">
    <source>
        <dbReference type="EMBL" id="PGH14236.1"/>
    </source>
</evidence>
<sequence length="140" mass="14727">MPPTPQELSLLINPLVPDSVMHNNRTLSTLHSLTAFLLGLCAGILGLRSSYGFIFYLLGTLFVSFLFHAVLVGFSNGVGAFFPGSGELATEGGDGAPKGKKRAQQTRKGAWRDVWFGGGVMGEALSGFVLGWAGVGGVLR</sequence>
<feature type="transmembrane region" description="Helical" evidence="8">
    <location>
        <begin position="54"/>
        <end position="74"/>
    </location>
</feature>
<protein>
    <recommendedName>
        <fullName evidence="3">ER membrane protein complex subunit 6</fullName>
    </recommendedName>
</protein>
<dbReference type="PANTHER" id="PTHR20994">
    <property type="entry name" value="ER MEMBRANE PROTEIN COMPLEX SUBUNIT 6"/>
    <property type="match status" value="1"/>
</dbReference>
<feature type="transmembrane region" description="Helical" evidence="8">
    <location>
        <begin position="114"/>
        <end position="139"/>
    </location>
</feature>
<keyword evidence="6 8" id="KW-1133">Transmembrane helix</keyword>
<evidence type="ECO:0000313" key="10">
    <source>
        <dbReference type="Proteomes" id="UP000223968"/>
    </source>
</evidence>
<feature type="transmembrane region" description="Helical" evidence="8">
    <location>
        <begin position="29"/>
        <end position="47"/>
    </location>
</feature>
<dbReference type="GO" id="GO:0072546">
    <property type="term" value="C:EMC complex"/>
    <property type="evidence" value="ECO:0007669"/>
    <property type="project" value="InterPro"/>
</dbReference>
<evidence type="ECO:0000256" key="4">
    <source>
        <dbReference type="ARBA" id="ARBA00022692"/>
    </source>
</evidence>
<comment type="caution">
    <text evidence="9">The sequence shown here is derived from an EMBL/GenBank/DDBJ whole genome shotgun (WGS) entry which is preliminary data.</text>
</comment>
<dbReference type="OrthoDB" id="16510at2759"/>
<dbReference type="EMBL" id="PDNB01000037">
    <property type="protein sequence ID" value="PGH14236.1"/>
    <property type="molecule type" value="Genomic_DNA"/>
</dbReference>
<dbReference type="InterPro" id="IPR029008">
    <property type="entry name" value="EMC6-like"/>
</dbReference>
<dbReference type="PANTHER" id="PTHR20994:SF0">
    <property type="entry name" value="ER MEMBRANE PROTEIN COMPLEX SUBUNIT 6"/>
    <property type="match status" value="1"/>
</dbReference>
<keyword evidence="4 8" id="KW-0812">Transmembrane</keyword>
<comment type="subcellular location">
    <subcellularLocation>
        <location evidence="1">Endoplasmic reticulum membrane</location>
        <topology evidence="1">Multi-pass membrane protein</topology>
    </subcellularLocation>
</comment>
<keyword evidence="5" id="KW-0256">Endoplasmic reticulum</keyword>
<proteinExistence type="inferred from homology"/>
<dbReference type="Pfam" id="PF07019">
    <property type="entry name" value="EMC6"/>
    <property type="match status" value="1"/>
</dbReference>
<comment type="similarity">
    <text evidence="2">Belongs to the EMC6 family.</text>
</comment>
<dbReference type="InterPro" id="IPR008504">
    <property type="entry name" value="Emc6"/>
</dbReference>
<evidence type="ECO:0000256" key="2">
    <source>
        <dbReference type="ARBA" id="ARBA00009436"/>
    </source>
</evidence>
<dbReference type="GO" id="GO:0034975">
    <property type="term" value="P:protein folding in endoplasmic reticulum"/>
    <property type="evidence" value="ECO:0007669"/>
    <property type="project" value="TreeGrafter"/>
</dbReference>
<dbReference type="AlphaFoldDB" id="A0A2B7XYF1"/>
<organism evidence="9 10">
    <name type="scientific">Helicocarpus griseus UAMH5409</name>
    <dbReference type="NCBI Taxonomy" id="1447875"/>
    <lineage>
        <taxon>Eukaryota</taxon>
        <taxon>Fungi</taxon>
        <taxon>Dikarya</taxon>
        <taxon>Ascomycota</taxon>
        <taxon>Pezizomycotina</taxon>
        <taxon>Eurotiomycetes</taxon>
        <taxon>Eurotiomycetidae</taxon>
        <taxon>Onygenales</taxon>
        <taxon>Ajellomycetaceae</taxon>
        <taxon>Helicocarpus</taxon>
    </lineage>
</organism>
<evidence type="ECO:0000256" key="7">
    <source>
        <dbReference type="ARBA" id="ARBA00023136"/>
    </source>
</evidence>
<keyword evidence="7 8" id="KW-0472">Membrane</keyword>
<name>A0A2B7XYF1_9EURO</name>
<evidence type="ECO:0000256" key="5">
    <source>
        <dbReference type="ARBA" id="ARBA00022824"/>
    </source>
</evidence>
<reference evidence="9 10" key="1">
    <citation type="submission" date="2017-10" db="EMBL/GenBank/DDBJ databases">
        <title>Comparative genomics in systemic dimorphic fungi from Ajellomycetaceae.</title>
        <authorList>
            <person name="Munoz J.F."/>
            <person name="Mcewen J.G."/>
            <person name="Clay O.K."/>
            <person name="Cuomo C.A."/>
        </authorList>
    </citation>
    <scope>NUCLEOTIDE SEQUENCE [LARGE SCALE GENOMIC DNA]</scope>
    <source>
        <strain evidence="9 10">UAMH5409</strain>
    </source>
</reference>